<reference evidence="3 4" key="1">
    <citation type="submission" date="2018-09" db="EMBL/GenBank/DDBJ databases">
        <title>Phylogeny of the Shewanellaceae, and recommendation for two new genera, Pseudoshewanella and Parashewanella.</title>
        <authorList>
            <person name="Wang G."/>
        </authorList>
    </citation>
    <scope>NUCLEOTIDE SEQUENCE [LARGE SCALE GENOMIC DNA]</scope>
    <source>
        <strain evidence="3 4">C51</strain>
    </source>
</reference>
<name>A0A3L8PWD7_9GAMM</name>
<dbReference type="PANTHER" id="PTHR31793:SF27">
    <property type="entry name" value="NOVEL THIOESTERASE SUPERFAMILY DOMAIN AND SAPOSIN A-TYPE DOMAIN CONTAINING PROTEIN (0610012H03RIK)"/>
    <property type="match status" value="1"/>
</dbReference>
<dbReference type="AlphaFoldDB" id="A0A3L8PWD7"/>
<organism evidence="3 4">
    <name type="scientific">Parashewanella curva</name>
    <dbReference type="NCBI Taxonomy" id="2338552"/>
    <lineage>
        <taxon>Bacteria</taxon>
        <taxon>Pseudomonadati</taxon>
        <taxon>Pseudomonadota</taxon>
        <taxon>Gammaproteobacteria</taxon>
        <taxon>Alteromonadales</taxon>
        <taxon>Shewanellaceae</taxon>
        <taxon>Parashewanella</taxon>
    </lineage>
</organism>
<dbReference type="Pfam" id="PF13279">
    <property type="entry name" value="4HBT_2"/>
    <property type="match status" value="1"/>
</dbReference>
<evidence type="ECO:0000256" key="2">
    <source>
        <dbReference type="ARBA" id="ARBA00022801"/>
    </source>
</evidence>
<keyword evidence="4" id="KW-1185">Reference proteome</keyword>
<evidence type="ECO:0000313" key="3">
    <source>
        <dbReference type="EMBL" id="RLV59109.1"/>
    </source>
</evidence>
<dbReference type="OrthoDB" id="9799036at2"/>
<dbReference type="PANTHER" id="PTHR31793">
    <property type="entry name" value="4-HYDROXYBENZOYL-COA THIOESTERASE FAMILY MEMBER"/>
    <property type="match status" value="1"/>
</dbReference>
<dbReference type="EMBL" id="QZEI01000044">
    <property type="protein sequence ID" value="RLV59109.1"/>
    <property type="molecule type" value="Genomic_DNA"/>
</dbReference>
<comment type="similarity">
    <text evidence="1">Belongs to the 4-hydroxybenzoyl-CoA thioesterase family.</text>
</comment>
<dbReference type="Gene3D" id="3.10.129.10">
    <property type="entry name" value="Hotdog Thioesterase"/>
    <property type="match status" value="1"/>
</dbReference>
<protein>
    <submittedName>
        <fullName evidence="3">Acyl-CoA thioesterase</fullName>
    </submittedName>
</protein>
<dbReference type="InterPro" id="IPR050563">
    <property type="entry name" value="4-hydroxybenzoyl-CoA_TE"/>
</dbReference>
<proteinExistence type="inferred from homology"/>
<sequence>MTQGYTTHFSPRFSETDGLGHINNTVIPVWFEAARDPIFKIFVPSLEISHWNLILAGFSVDFKAPTFYGSDVKVVTSISRIGNSSFEVHQKCYQNDELTAEGRTQMVHFDYETNRSQPISEGIRAELKQWLVD</sequence>
<comment type="caution">
    <text evidence="3">The sequence shown here is derived from an EMBL/GenBank/DDBJ whole genome shotgun (WGS) entry which is preliminary data.</text>
</comment>
<dbReference type="GO" id="GO:0047617">
    <property type="term" value="F:fatty acyl-CoA hydrolase activity"/>
    <property type="evidence" value="ECO:0007669"/>
    <property type="project" value="TreeGrafter"/>
</dbReference>
<dbReference type="CDD" id="cd00586">
    <property type="entry name" value="4HBT"/>
    <property type="match status" value="1"/>
</dbReference>
<evidence type="ECO:0000256" key="1">
    <source>
        <dbReference type="ARBA" id="ARBA00005953"/>
    </source>
</evidence>
<dbReference type="RefSeq" id="WP_121839611.1">
    <property type="nucleotide sequence ID" value="NZ_ML014793.1"/>
</dbReference>
<dbReference type="InterPro" id="IPR029069">
    <property type="entry name" value="HotDog_dom_sf"/>
</dbReference>
<keyword evidence="2" id="KW-0378">Hydrolase</keyword>
<dbReference type="SUPFAM" id="SSF54637">
    <property type="entry name" value="Thioesterase/thiol ester dehydrase-isomerase"/>
    <property type="match status" value="1"/>
</dbReference>
<dbReference type="Proteomes" id="UP000281474">
    <property type="component" value="Unassembled WGS sequence"/>
</dbReference>
<evidence type="ECO:0000313" key="4">
    <source>
        <dbReference type="Proteomes" id="UP000281474"/>
    </source>
</evidence>
<gene>
    <name evidence="3" type="ORF">D5018_13950</name>
</gene>
<accession>A0A3L8PWD7</accession>